<dbReference type="Gene3D" id="1.10.1660.10">
    <property type="match status" value="1"/>
</dbReference>
<dbReference type="InterPro" id="IPR000551">
    <property type="entry name" value="MerR-type_HTH_dom"/>
</dbReference>
<dbReference type="EMBL" id="CP067341">
    <property type="protein sequence ID" value="QQP12285.1"/>
    <property type="molecule type" value="Genomic_DNA"/>
</dbReference>
<feature type="domain" description="HTH merR-type" evidence="2">
    <location>
        <begin position="25"/>
        <end position="94"/>
    </location>
</feature>
<protein>
    <submittedName>
        <fullName evidence="3">MerR family transcriptional regulator</fullName>
    </submittedName>
</protein>
<dbReference type="PANTHER" id="PTHR30204">
    <property type="entry name" value="REDOX-CYCLING DRUG-SENSING TRANSCRIPTIONAL ACTIVATOR SOXR"/>
    <property type="match status" value="1"/>
</dbReference>
<sequence length="338" mass="39821">MTFVYLSLLDISDPNRRCNHLEEKKYSIGETAKMIGSTIKTVRYYDEIGLLKPTSYTEGGHRLYTVEDIWRLEMITNLRYLDFGIDEIGKIISEEISVDKALDWQIESMETQVNTLMDMISILRQAKEHDGDSLQYIHDLVSARTINAAQKKQFIDKKLKESQLLIGIPKEWRDSFFYYFDKYIINQVKGSAKQTAAWHELQELINDPQFIKDLKNTEFLYFNIVHQSKYNATTLVRKLENIQDRLNKALKQKLPANSPIVQTIIDDTARLYANSQQLDNKEDHFRYFAEYIQKTKTKRLERCETLCAILSPQYYQLSKANQLLFQGIEWRLEHMEES</sequence>
<dbReference type="InterPro" id="IPR009061">
    <property type="entry name" value="DNA-bd_dom_put_sf"/>
</dbReference>
<dbReference type="PANTHER" id="PTHR30204:SF96">
    <property type="entry name" value="CHROMOSOME-ANCHORING PROTEIN RACA"/>
    <property type="match status" value="1"/>
</dbReference>
<keyword evidence="1" id="KW-0238">DNA-binding</keyword>
<dbReference type="SMART" id="SM00422">
    <property type="entry name" value="HTH_MERR"/>
    <property type="match status" value="1"/>
</dbReference>
<evidence type="ECO:0000313" key="4">
    <source>
        <dbReference type="Proteomes" id="UP000596049"/>
    </source>
</evidence>
<organism evidence="3 4">
    <name type="scientific">Lysinibacillus agricola</name>
    <dbReference type="NCBI Taxonomy" id="2590012"/>
    <lineage>
        <taxon>Bacteria</taxon>
        <taxon>Bacillati</taxon>
        <taxon>Bacillota</taxon>
        <taxon>Bacilli</taxon>
        <taxon>Bacillales</taxon>
        <taxon>Bacillaceae</taxon>
        <taxon>Lysinibacillus</taxon>
    </lineage>
</organism>
<dbReference type="Pfam" id="PF13411">
    <property type="entry name" value="MerR_1"/>
    <property type="match status" value="1"/>
</dbReference>
<gene>
    <name evidence="3" type="ORF">FJQ98_24855</name>
</gene>
<dbReference type="Proteomes" id="UP000596049">
    <property type="component" value="Chromosome"/>
</dbReference>
<evidence type="ECO:0000259" key="2">
    <source>
        <dbReference type="PROSITE" id="PS50937"/>
    </source>
</evidence>
<dbReference type="InterPro" id="IPR047057">
    <property type="entry name" value="MerR_fam"/>
</dbReference>
<reference evidence="3 4" key="1">
    <citation type="submission" date="2020-01" db="EMBL/GenBank/DDBJ databases">
        <authorList>
            <person name="Liu G."/>
            <person name="Liu B."/>
        </authorList>
    </citation>
    <scope>NUCLEOTIDE SEQUENCE [LARGE SCALE GENOMIC DNA]</scope>
    <source>
        <strain evidence="3 4">FJAT-51161</strain>
    </source>
</reference>
<evidence type="ECO:0000313" key="3">
    <source>
        <dbReference type="EMBL" id="QQP12285.1"/>
    </source>
</evidence>
<dbReference type="PROSITE" id="PS50937">
    <property type="entry name" value="HTH_MERR_2"/>
    <property type="match status" value="1"/>
</dbReference>
<name>A0ABX7AQQ7_9BACI</name>
<keyword evidence="4" id="KW-1185">Reference proteome</keyword>
<accession>A0ABX7AQQ7</accession>
<evidence type="ECO:0000256" key="1">
    <source>
        <dbReference type="ARBA" id="ARBA00023125"/>
    </source>
</evidence>
<proteinExistence type="predicted"/>
<dbReference type="SUPFAM" id="SSF46955">
    <property type="entry name" value="Putative DNA-binding domain"/>
    <property type="match status" value="1"/>
</dbReference>
<dbReference type="CDD" id="cd01106">
    <property type="entry name" value="HTH_TipAL-Mta"/>
    <property type="match status" value="1"/>
</dbReference>